<keyword evidence="14 17" id="KW-0472">Membrane</keyword>
<keyword evidence="9 17" id="KW-0732">Signal</keyword>
<evidence type="ECO:0000256" key="9">
    <source>
        <dbReference type="ARBA" id="ARBA00022729"/>
    </source>
</evidence>
<dbReference type="GO" id="GO:0005506">
    <property type="term" value="F:iron ion binding"/>
    <property type="evidence" value="ECO:0007669"/>
    <property type="project" value="InterPro"/>
</dbReference>
<evidence type="ECO:0000256" key="14">
    <source>
        <dbReference type="ARBA" id="ARBA00023136"/>
    </source>
</evidence>
<dbReference type="InterPro" id="IPR002325">
    <property type="entry name" value="Cyt_f"/>
</dbReference>
<gene>
    <name evidence="17 20" type="primary">petA</name>
</gene>
<evidence type="ECO:0000259" key="19">
    <source>
        <dbReference type="Pfam" id="PF16639"/>
    </source>
</evidence>
<dbReference type="InterPro" id="IPR024058">
    <property type="entry name" value="Cyt-f_TM"/>
</dbReference>
<comment type="subcellular location">
    <subcellularLocation>
        <location evidence="16">Plastid thylakoid membrane</location>
        <topology evidence="16">Single-pass membrane protein</topology>
    </subcellularLocation>
    <subcellularLocation>
        <location evidence="17">Plastid</location>
        <location evidence="17">Chloroplast thylakoid membrane</location>
        <topology evidence="17">Single-pass membrane protein</topology>
    </subcellularLocation>
</comment>
<keyword evidence="6 17" id="KW-0349">Heme</keyword>
<evidence type="ECO:0000256" key="3">
    <source>
        <dbReference type="ARBA" id="ARBA00013528"/>
    </source>
</evidence>
<accession>A0A1Y9TLR0</accession>
<evidence type="ECO:0000256" key="18">
    <source>
        <dbReference type="PIRSR" id="PIRSR602325-50"/>
    </source>
</evidence>
<protein>
    <recommendedName>
        <fullName evidence="3 17">Cytochrome f</fullName>
    </recommendedName>
</protein>
<evidence type="ECO:0000256" key="1">
    <source>
        <dbReference type="ARBA" id="ARBA00003068"/>
    </source>
</evidence>
<keyword evidence="7 17" id="KW-0812">Transmembrane</keyword>
<feature type="binding site" description="axial binding residue" evidence="17 18">
    <location>
        <position position="62"/>
    </location>
    <ligand>
        <name>heme</name>
        <dbReference type="ChEBI" id="CHEBI:30413"/>
    </ligand>
    <ligandPart>
        <name>Fe</name>
        <dbReference type="ChEBI" id="CHEBI:18248"/>
    </ligandPart>
</feature>
<evidence type="ECO:0000256" key="17">
    <source>
        <dbReference type="HAMAP-Rule" id="MF_00610"/>
    </source>
</evidence>
<dbReference type="Gene3D" id="2.40.50.100">
    <property type="match status" value="1"/>
</dbReference>
<dbReference type="SUPFAM" id="SSF51246">
    <property type="entry name" value="Rudiment single hybrid motif"/>
    <property type="match status" value="1"/>
</dbReference>
<proteinExistence type="inferred from homology"/>
<feature type="domain" description="Cytochrome f large" evidence="19">
    <location>
        <begin position="38"/>
        <end position="192"/>
    </location>
</feature>
<feature type="transmembrane region" description="Helical" evidence="17">
    <location>
        <begin position="21"/>
        <end position="42"/>
    </location>
</feature>
<evidence type="ECO:0000256" key="5">
    <source>
        <dbReference type="ARBA" id="ARBA00022531"/>
    </source>
</evidence>
<geneLocation type="chloroplast" evidence="20"/>
<keyword evidence="20" id="KW-0934">Plastid</keyword>
<dbReference type="AlphaFoldDB" id="A0A1Y9TLR0"/>
<dbReference type="GO" id="GO:0009535">
    <property type="term" value="C:chloroplast thylakoid membrane"/>
    <property type="evidence" value="ECO:0007669"/>
    <property type="project" value="UniProtKB-SubCell"/>
</dbReference>
<feature type="binding site" description="covalent" evidence="17 18">
    <location>
        <position position="61"/>
    </location>
    <ligand>
        <name>heme</name>
        <dbReference type="ChEBI" id="CHEBI:30413"/>
    </ligand>
</feature>
<evidence type="ECO:0000256" key="6">
    <source>
        <dbReference type="ARBA" id="ARBA00022617"/>
    </source>
</evidence>
<sequence length="321" mass="35978">MIYKTFNAMHFTQILKSFKNYVIVFSLILIVPHVSSAFPIFAQQAYENPREATGKIVCANCHLAQKPVSIDLPKSILPSSVFEATVQIPYDTNLKQVLGNGNKGAMNLGAIVILPEGFKLAPLEMLSQELREKIKGIYIQPYSIKYSNILVVGPISSNSKQNITFPVLSPNPSQDKNVHFIKYPIYVGANRGRGQIYPNGDKSNNNIYFSSHSGKIFDIQRLEKGEFQVFIKTNTGDEVIEKIPLGLELIIKEGQTVTIDQPLTKDPNIGGFGQGETEIVLQNPNRIKFLIAFFFTVVLAQIFFVLKKKQFEKVQASQMNF</sequence>
<keyword evidence="8 17" id="KW-0479">Metal-binding</keyword>
<dbReference type="GeneID" id="32891363"/>
<evidence type="ECO:0000256" key="15">
    <source>
        <dbReference type="ARBA" id="ARBA00025834"/>
    </source>
</evidence>
<dbReference type="Gene3D" id="1.20.5.700">
    <property type="entry name" value="Single helix bin"/>
    <property type="match status" value="1"/>
</dbReference>
<keyword evidence="11 17" id="KW-1133">Transmembrane helix</keyword>
<reference evidence="20" key="1">
    <citation type="submission" date="2017-03" db="EMBL/GenBank/DDBJ databases">
        <title>The new red algal subphylum Proteorhodophytina comprises the largest and most divergent plastid genomes known.</title>
        <authorList>
            <person name="Munoz-Gomez S.A."/>
            <person name="Mejia-Franco F.G."/>
            <person name="Durnin K."/>
            <person name="Morgan C."/>
            <person name="Grisdale C.J."/>
            <person name="Archibald J.M."/>
            <person name="Slamovits C.H."/>
        </authorList>
    </citation>
    <scope>NUCLEOTIDE SEQUENCE</scope>
    <source>
        <strain evidence="20">UTEX LB2858</strain>
    </source>
</reference>
<evidence type="ECO:0000313" key="20">
    <source>
        <dbReference type="EMBL" id="ARO90541.1"/>
    </source>
</evidence>
<keyword evidence="20" id="KW-0150">Chloroplast</keyword>
<dbReference type="Pfam" id="PF01333">
    <property type="entry name" value="Apocytochr_F_C"/>
    <property type="match status" value="1"/>
</dbReference>
<dbReference type="GO" id="GO:0020037">
    <property type="term" value="F:heme binding"/>
    <property type="evidence" value="ECO:0007669"/>
    <property type="project" value="InterPro"/>
</dbReference>
<keyword evidence="10 17" id="KW-0249">Electron transport</keyword>
<feature type="transmembrane region" description="Helical" evidence="17">
    <location>
        <begin position="287"/>
        <end position="306"/>
    </location>
</feature>
<dbReference type="InterPro" id="IPR024094">
    <property type="entry name" value="Cyt_f_lg_dom"/>
</dbReference>
<evidence type="ECO:0000256" key="10">
    <source>
        <dbReference type="ARBA" id="ARBA00022982"/>
    </source>
</evidence>
<dbReference type="PRINTS" id="PR00610">
    <property type="entry name" value="CYTOCHROMEF"/>
</dbReference>
<keyword evidence="13 17" id="KW-0793">Thylakoid</keyword>
<feature type="binding site" description="covalent" evidence="17 18">
    <location>
        <position position="58"/>
    </location>
    <ligand>
        <name>heme</name>
        <dbReference type="ChEBI" id="CHEBI:30413"/>
    </ligand>
</feature>
<dbReference type="HAMAP" id="MF_00610">
    <property type="entry name" value="Cytb6_f_cytF"/>
    <property type="match status" value="1"/>
</dbReference>
<keyword evidence="4 17" id="KW-0813">Transport</keyword>
<dbReference type="RefSeq" id="YP_009369853.1">
    <property type="nucleotide sequence ID" value="NC_034776.1"/>
</dbReference>
<dbReference type="SUPFAM" id="SSF49441">
    <property type="entry name" value="Cytochrome f, large domain"/>
    <property type="match status" value="1"/>
</dbReference>
<dbReference type="PANTHER" id="PTHR33288">
    <property type="match status" value="1"/>
</dbReference>
<dbReference type="FunFam" id="2.60.40.830:FF:000001">
    <property type="entry name" value="Cytochrome f"/>
    <property type="match status" value="1"/>
</dbReference>
<feature type="binding site" description="axial binding residue" evidence="17 18">
    <location>
        <position position="38"/>
    </location>
    <ligand>
        <name>heme</name>
        <dbReference type="ChEBI" id="CHEBI:30413"/>
    </ligand>
    <ligandPart>
        <name>Fe</name>
        <dbReference type="ChEBI" id="CHEBI:18248"/>
    </ligandPart>
</feature>
<dbReference type="PROSITE" id="PS51010">
    <property type="entry name" value="CYTF"/>
    <property type="match status" value="1"/>
</dbReference>
<comment type="subunit">
    <text evidence="15 17">The 4 large subunits of the cytochrome b6-f complex are cytochrome b6, subunit IV (17 kDa polypeptide, PetD), cytochrome f and the Rieske protein, while the 4 small subunits are PetG, PetL, PetM and PetN. The complex functions as a dimer.</text>
</comment>
<evidence type="ECO:0000256" key="13">
    <source>
        <dbReference type="ARBA" id="ARBA00023078"/>
    </source>
</evidence>
<evidence type="ECO:0000256" key="11">
    <source>
        <dbReference type="ARBA" id="ARBA00022989"/>
    </source>
</evidence>
<dbReference type="InterPro" id="IPR011054">
    <property type="entry name" value="Rudment_hybrid_motif"/>
</dbReference>
<evidence type="ECO:0000256" key="12">
    <source>
        <dbReference type="ARBA" id="ARBA00023004"/>
    </source>
</evidence>
<organism evidence="20">
    <name type="scientific">Boldia erythrosiphon</name>
    <dbReference type="NCBI Taxonomy" id="74908"/>
    <lineage>
        <taxon>Eukaryota</taxon>
        <taxon>Rhodophyta</taxon>
        <taxon>Compsopogonophyceae</taxon>
        <taxon>Compsopogonales</taxon>
        <taxon>Boldiaceae</taxon>
        <taxon>Boldia</taxon>
    </lineage>
</organism>
<dbReference type="PANTHER" id="PTHR33288:SF10">
    <property type="entry name" value="CYTOCHROME F"/>
    <property type="match status" value="1"/>
</dbReference>
<comment type="cofactor">
    <cofactor evidence="17 18">
        <name>heme</name>
        <dbReference type="ChEBI" id="CHEBI:30413"/>
    </cofactor>
    <text evidence="17 18">Binds 1 heme group covalently.</text>
</comment>
<evidence type="ECO:0000256" key="4">
    <source>
        <dbReference type="ARBA" id="ARBA00022448"/>
    </source>
</evidence>
<evidence type="ECO:0000256" key="16">
    <source>
        <dbReference type="ARBA" id="ARBA00046266"/>
    </source>
</evidence>
<dbReference type="InterPro" id="IPR036826">
    <property type="entry name" value="Cyt_f_lg_dom_sf"/>
</dbReference>
<dbReference type="Gene3D" id="2.60.40.830">
    <property type="entry name" value="Cytochrome f large domain"/>
    <property type="match status" value="1"/>
</dbReference>
<evidence type="ECO:0000256" key="7">
    <source>
        <dbReference type="ARBA" id="ARBA00022692"/>
    </source>
</evidence>
<dbReference type="EMBL" id="KY709208">
    <property type="protein sequence ID" value="ARO90541.1"/>
    <property type="molecule type" value="Genomic_DNA"/>
</dbReference>
<evidence type="ECO:0000256" key="8">
    <source>
        <dbReference type="ARBA" id="ARBA00022723"/>
    </source>
</evidence>
<comment type="function">
    <text evidence="1 17">Component of the cytochrome b6-f complex, which mediates electron transfer between photosystem II (PSII) and photosystem I (PSI), cyclic electron flow around PSI, and state transitions.</text>
</comment>
<keyword evidence="5 17" id="KW-0602">Photosynthesis</keyword>
<dbReference type="Pfam" id="PF16639">
    <property type="entry name" value="Apocytochr_F_N"/>
    <property type="match status" value="1"/>
</dbReference>
<comment type="similarity">
    <text evidence="2 17">Belongs to the cytochrome f family.</text>
</comment>
<evidence type="ECO:0000256" key="2">
    <source>
        <dbReference type="ARBA" id="ARBA00008923"/>
    </source>
</evidence>
<dbReference type="GO" id="GO:0009055">
    <property type="term" value="F:electron transfer activity"/>
    <property type="evidence" value="ECO:0007669"/>
    <property type="project" value="UniProtKB-UniRule"/>
</dbReference>
<dbReference type="SUPFAM" id="SSF103431">
    <property type="entry name" value="Cytochrome f subunit of the cytochrome b6f complex, transmembrane anchor"/>
    <property type="match status" value="1"/>
</dbReference>
<keyword evidence="12 17" id="KW-0408">Iron</keyword>
<dbReference type="GO" id="GO:0015979">
    <property type="term" value="P:photosynthesis"/>
    <property type="evidence" value="ECO:0007669"/>
    <property type="project" value="UniProtKB-UniRule"/>
</dbReference>
<comment type="caution">
    <text evidence="17">Lacks conserved residue(s) required for the propagation of feature annotation.</text>
</comment>
<name>A0A1Y9TLR0_9RHOD</name>